<keyword evidence="2" id="KW-1185">Reference proteome</keyword>
<protein>
    <submittedName>
        <fullName evidence="1">Uncharacterized protein</fullName>
    </submittedName>
</protein>
<dbReference type="AlphaFoldDB" id="A0A5C4T208"/>
<dbReference type="RefSeq" id="WP_139605334.1">
    <property type="nucleotide sequence ID" value="NZ_VDCQ01000047.1"/>
</dbReference>
<proteinExistence type="predicted"/>
<name>A0A5C4T208_9BACL</name>
<comment type="caution">
    <text evidence="1">The sequence shown here is derived from an EMBL/GenBank/DDBJ whole genome shotgun (WGS) entry which is preliminary data.</text>
</comment>
<gene>
    <name evidence="1" type="ORF">FE784_26815</name>
</gene>
<accession>A0A5C4T208</accession>
<dbReference type="OrthoDB" id="10002678at2"/>
<evidence type="ECO:0000313" key="2">
    <source>
        <dbReference type="Proteomes" id="UP000307943"/>
    </source>
</evidence>
<dbReference type="Proteomes" id="UP000307943">
    <property type="component" value="Unassembled WGS sequence"/>
</dbReference>
<evidence type="ECO:0000313" key="1">
    <source>
        <dbReference type="EMBL" id="TNJ63148.1"/>
    </source>
</evidence>
<organism evidence="1 2">
    <name type="scientific">Paenibacillus hemerocallicola</name>
    <dbReference type="NCBI Taxonomy" id="1172614"/>
    <lineage>
        <taxon>Bacteria</taxon>
        <taxon>Bacillati</taxon>
        <taxon>Bacillota</taxon>
        <taxon>Bacilli</taxon>
        <taxon>Bacillales</taxon>
        <taxon>Paenibacillaceae</taxon>
        <taxon>Paenibacillus</taxon>
    </lineage>
</organism>
<sequence length="74" mass="8177">MFAFANTAPTLVTMLDDGMNNQTIVVRLAVNTTIVYGASTIRTKGNVDIVGANSNQFITFKWISGIWFEISRSF</sequence>
<reference evidence="1 2" key="1">
    <citation type="submission" date="2019-05" db="EMBL/GenBank/DDBJ databases">
        <title>We sequenced the genome of Paenibacillus hemerocallicola KCTC 33185 for further insight into its adaptation and study the phylogeny of Paenibacillus.</title>
        <authorList>
            <person name="Narsing Rao M.P."/>
        </authorList>
    </citation>
    <scope>NUCLEOTIDE SEQUENCE [LARGE SCALE GENOMIC DNA]</scope>
    <source>
        <strain evidence="1 2">KCTC 33185</strain>
    </source>
</reference>
<dbReference type="EMBL" id="VDCQ01000047">
    <property type="protein sequence ID" value="TNJ63148.1"/>
    <property type="molecule type" value="Genomic_DNA"/>
</dbReference>